<dbReference type="SUPFAM" id="SSF49464">
    <property type="entry name" value="Carboxypeptidase regulatory domain-like"/>
    <property type="match status" value="1"/>
</dbReference>
<accession>A0ABX7Y4F7</accession>
<feature type="region of interest" description="Disordered" evidence="1">
    <location>
        <begin position="29"/>
        <end position="64"/>
    </location>
</feature>
<evidence type="ECO:0008006" key="4">
    <source>
        <dbReference type="Google" id="ProtNLM"/>
    </source>
</evidence>
<proteinExistence type="predicted"/>
<evidence type="ECO:0000313" key="3">
    <source>
        <dbReference type="Proteomes" id="UP000678513"/>
    </source>
</evidence>
<dbReference type="EMBL" id="CP072384">
    <property type="protein sequence ID" value="QUC08094.1"/>
    <property type="molecule type" value="Genomic_DNA"/>
</dbReference>
<organism evidence="2 3">
    <name type="scientific">Arachnia rubra</name>
    <dbReference type="NCBI Taxonomy" id="1547448"/>
    <lineage>
        <taxon>Bacteria</taxon>
        <taxon>Bacillati</taxon>
        <taxon>Actinomycetota</taxon>
        <taxon>Actinomycetes</taxon>
        <taxon>Propionibacteriales</taxon>
        <taxon>Propionibacteriaceae</taxon>
        <taxon>Arachnia</taxon>
    </lineage>
</organism>
<name>A0ABX7Y4F7_9ACTN</name>
<evidence type="ECO:0000313" key="2">
    <source>
        <dbReference type="EMBL" id="QUC08094.1"/>
    </source>
</evidence>
<feature type="compositionally biased region" description="Polar residues" evidence="1">
    <location>
        <begin position="37"/>
        <end position="52"/>
    </location>
</feature>
<dbReference type="Proteomes" id="UP000678513">
    <property type="component" value="Chromosome"/>
</dbReference>
<dbReference type="PROSITE" id="PS51257">
    <property type="entry name" value="PROKAR_LIPOPROTEIN"/>
    <property type="match status" value="1"/>
</dbReference>
<protein>
    <recommendedName>
        <fullName evidence="4">Carboxypeptidase regulatory-like domain-containing protein</fullName>
    </recommendedName>
</protein>
<reference evidence="2 3" key="1">
    <citation type="submission" date="2021-03" db="EMBL/GenBank/DDBJ databases">
        <title>Human Oral Microbial Genomes.</title>
        <authorList>
            <person name="Johnston C.D."/>
            <person name="Chen T."/>
            <person name="Dewhirst F.E."/>
        </authorList>
    </citation>
    <scope>NUCLEOTIDE SEQUENCE [LARGE SCALE GENOMIC DNA]</scope>
    <source>
        <strain evidence="2 3">DSMZ 100122</strain>
    </source>
</reference>
<evidence type="ECO:0000256" key="1">
    <source>
        <dbReference type="SAM" id="MobiDB-lite"/>
    </source>
</evidence>
<dbReference type="Gene3D" id="2.60.40.1120">
    <property type="entry name" value="Carboxypeptidase-like, regulatory domain"/>
    <property type="match status" value="1"/>
</dbReference>
<keyword evidence="3" id="KW-1185">Reference proteome</keyword>
<dbReference type="RefSeq" id="WP_212323593.1">
    <property type="nucleotide sequence ID" value="NZ_AP024463.1"/>
</dbReference>
<sequence length="141" mass="14452">MGDFRRMVLLIASLGAAVLGVSCSGGVPAEAGPSGEDSVTASASPFSDTDSPQPSPRGSRLLGRVVNEGGAPVAGCLIRIEGDSKEYAIVSGAEGEFDMAIPSGSQILIIACDSELYAETSVTVEVPKNEDFAQDFTVQAR</sequence>
<gene>
    <name evidence="2" type="ORF">J5A65_14505</name>
</gene>
<dbReference type="InterPro" id="IPR008969">
    <property type="entry name" value="CarboxyPept-like_regulatory"/>
</dbReference>